<dbReference type="AlphaFoldDB" id="A0A7I7YQ44"/>
<dbReference type="EMBL" id="AP022614">
    <property type="protein sequence ID" value="BBZ43988.1"/>
    <property type="molecule type" value="Genomic_DNA"/>
</dbReference>
<accession>A0A7I7YQ44</accession>
<dbReference type="OrthoDB" id="4726826at2"/>
<dbReference type="RefSeq" id="WP_085271144.1">
    <property type="nucleotide sequence ID" value="NZ_AP022614.1"/>
</dbReference>
<evidence type="ECO:0000313" key="1">
    <source>
        <dbReference type="EMBL" id="BBZ43988.1"/>
    </source>
</evidence>
<keyword evidence="2" id="KW-1185">Reference proteome</keyword>
<reference evidence="1 2" key="1">
    <citation type="journal article" date="2019" name="Emerg. Microbes Infect.">
        <title>Comprehensive subspecies identification of 175 nontuberculous mycobacteria species based on 7547 genomic profiles.</title>
        <authorList>
            <person name="Matsumoto Y."/>
            <person name="Kinjo T."/>
            <person name="Motooka D."/>
            <person name="Nabeya D."/>
            <person name="Jung N."/>
            <person name="Uechi K."/>
            <person name="Horii T."/>
            <person name="Iida T."/>
            <person name="Fujita J."/>
            <person name="Nakamura S."/>
        </authorList>
    </citation>
    <scope>NUCLEOTIDE SEQUENCE [LARGE SCALE GENOMIC DNA]</scope>
    <source>
        <strain evidence="1 2">JCM 14742</strain>
    </source>
</reference>
<protein>
    <submittedName>
        <fullName evidence="1">Uncharacterized protein</fullName>
    </submittedName>
</protein>
<name>A0A7I7YQ44_9MYCO</name>
<dbReference type="Proteomes" id="UP000467105">
    <property type="component" value="Chromosome"/>
</dbReference>
<evidence type="ECO:0000313" key="2">
    <source>
        <dbReference type="Proteomes" id="UP000467105"/>
    </source>
</evidence>
<sequence length="113" mass="12443">MDDRDKDPAVVLPYLVGRSLAATEVYEAFGYRKSAYYKAAREGRLITADNLIRAARHFGLNPIDLQVRFGLIAPEAVTEYLESAPAAPGPRDLRPEPSLTPSGRKTLSDKAVR</sequence>
<gene>
    <name evidence="1" type="ORF">MPRM_12690</name>
</gene>
<proteinExistence type="predicted"/>
<organism evidence="1 2">
    <name type="scientific">Mycobacterium parmense</name>
    <dbReference type="NCBI Taxonomy" id="185642"/>
    <lineage>
        <taxon>Bacteria</taxon>
        <taxon>Bacillati</taxon>
        <taxon>Actinomycetota</taxon>
        <taxon>Actinomycetes</taxon>
        <taxon>Mycobacteriales</taxon>
        <taxon>Mycobacteriaceae</taxon>
        <taxon>Mycobacterium</taxon>
        <taxon>Mycobacterium simiae complex</taxon>
    </lineage>
</organism>